<sequence length="251" mass="26744">MKKRILMCSLVAALAPAGMLLATSSTALAQTAPQSRTVTPAIEGFHVEKVPRLEQGAALHFHVYGTRNATVNVTIDGATRGVQMQETDPGRYSGSYVIGNHDRFQPGSLVTAEMRLGSQVATTVLRDGLVSGAAAQAQSQESVRQLASKDAGVVSAAPGAAPPPPPRTTERPRVARYCTSCAVVEKIEIVREATGAARPLASDVQAAQRYRVTVRFDTTEATQAIEYDNNPGYRKGDRVRVNDGVLSLDKE</sequence>
<keyword evidence="2" id="KW-0732">Signal</keyword>
<evidence type="ECO:0000313" key="3">
    <source>
        <dbReference type="EMBL" id="RNF28811.1"/>
    </source>
</evidence>
<protein>
    <submittedName>
        <fullName evidence="3">Uncharacterized protein</fullName>
    </submittedName>
</protein>
<reference evidence="3" key="1">
    <citation type="submission" date="2014-10" db="EMBL/GenBank/DDBJ databases">
        <title>Massilia sp. genome.</title>
        <authorList>
            <person name="Xu B."/>
            <person name="Dai L."/>
            <person name="Huang Z."/>
        </authorList>
    </citation>
    <scope>NUCLEOTIDE SEQUENCE [LARGE SCALE GENOMIC DNA]</scope>
    <source>
        <strain evidence="3">CFS-1</strain>
    </source>
</reference>
<evidence type="ECO:0000256" key="1">
    <source>
        <dbReference type="SAM" id="MobiDB-lite"/>
    </source>
</evidence>
<keyword evidence="4" id="KW-1185">Reference proteome</keyword>
<dbReference type="RefSeq" id="WP_123071400.1">
    <property type="nucleotide sequence ID" value="NZ_JSAB01000290.1"/>
</dbReference>
<feature type="signal peptide" evidence="2">
    <location>
        <begin position="1"/>
        <end position="29"/>
    </location>
</feature>
<name>A0A422QFN1_9BURK</name>
<dbReference type="EMBL" id="JSAB01000290">
    <property type="protein sequence ID" value="RNF28811.1"/>
    <property type="molecule type" value="Genomic_DNA"/>
</dbReference>
<feature type="chain" id="PRO_5019572438" evidence="2">
    <location>
        <begin position="30"/>
        <end position="251"/>
    </location>
</feature>
<comment type="caution">
    <text evidence="3">The sequence shown here is derived from an EMBL/GenBank/DDBJ whole genome shotgun (WGS) entry which is preliminary data.</text>
</comment>
<dbReference type="OrthoDB" id="549764at2"/>
<feature type="region of interest" description="Disordered" evidence="1">
    <location>
        <begin position="147"/>
        <end position="172"/>
    </location>
</feature>
<accession>A0A422QFN1</accession>
<evidence type="ECO:0000313" key="4">
    <source>
        <dbReference type="Proteomes" id="UP000283254"/>
    </source>
</evidence>
<organism evidence="3 4">
    <name type="scientific">Massilia aurea</name>
    <dbReference type="NCBI Taxonomy" id="373040"/>
    <lineage>
        <taxon>Bacteria</taxon>
        <taxon>Pseudomonadati</taxon>
        <taxon>Pseudomonadota</taxon>
        <taxon>Betaproteobacteria</taxon>
        <taxon>Burkholderiales</taxon>
        <taxon>Oxalobacteraceae</taxon>
        <taxon>Telluria group</taxon>
        <taxon>Massilia</taxon>
    </lineage>
</organism>
<dbReference type="Proteomes" id="UP000283254">
    <property type="component" value="Unassembled WGS sequence"/>
</dbReference>
<proteinExistence type="predicted"/>
<dbReference type="AlphaFoldDB" id="A0A422QFN1"/>
<gene>
    <name evidence="3" type="ORF">NM04_21205</name>
</gene>
<evidence type="ECO:0000256" key="2">
    <source>
        <dbReference type="SAM" id="SignalP"/>
    </source>
</evidence>